<feature type="domain" description="F-box" evidence="1">
    <location>
        <begin position="12"/>
        <end position="58"/>
    </location>
</feature>
<evidence type="ECO:0000313" key="2">
    <source>
        <dbReference type="EMBL" id="KAJ3656178.1"/>
    </source>
</evidence>
<protein>
    <recommendedName>
        <fullName evidence="1">F-box domain-containing protein</fullName>
    </recommendedName>
</protein>
<dbReference type="AlphaFoldDB" id="A0AA38IIY9"/>
<name>A0AA38IIY9_9CUCU</name>
<evidence type="ECO:0000259" key="1">
    <source>
        <dbReference type="PROSITE" id="PS50181"/>
    </source>
</evidence>
<dbReference type="EMBL" id="JALNTZ010000004">
    <property type="protein sequence ID" value="KAJ3656178.1"/>
    <property type="molecule type" value="Genomic_DNA"/>
</dbReference>
<dbReference type="PROSITE" id="PS50181">
    <property type="entry name" value="FBOX"/>
    <property type="match status" value="1"/>
</dbReference>
<reference evidence="2" key="1">
    <citation type="journal article" date="2023" name="G3 (Bethesda)">
        <title>Whole genome assemblies of Zophobas morio and Tenebrio molitor.</title>
        <authorList>
            <person name="Kaur S."/>
            <person name="Stinson S.A."/>
            <person name="diCenzo G.C."/>
        </authorList>
    </citation>
    <scope>NUCLEOTIDE SEQUENCE</scope>
    <source>
        <strain evidence="2">QUZm001</strain>
    </source>
</reference>
<gene>
    <name evidence="2" type="ORF">Zmor_015274</name>
</gene>
<accession>A0AA38IIY9</accession>
<dbReference type="SUPFAM" id="SSF81383">
    <property type="entry name" value="F-box domain"/>
    <property type="match status" value="1"/>
</dbReference>
<dbReference type="Proteomes" id="UP001168821">
    <property type="component" value="Unassembled WGS sequence"/>
</dbReference>
<evidence type="ECO:0000313" key="3">
    <source>
        <dbReference type="Proteomes" id="UP001168821"/>
    </source>
</evidence>
<organism evidence="2 3">
    <name type="scientific">Zophobas morio</name>
    <dbReference type="NCBI Taxonomy" id="2755281"/>
    <lineage>
        <taxon>Eukaryota</taxon>
        <taxon>Metazoa</taxon>
        <taxon>Ecdysozoa</taxon>
        <taxon>Arthropoda</taxon>
        <taxon>Hexapoda</taxon>
        <taxon>Insecta</taxon>
        <taxon>Pterygota</taxon>
        <taxon>Neoptera</taxon>
        <taxon>Endopterygota</taxon>
        <taxon>Coleoptera</taxon>
        <taxon>Polyphaga</taxon>
        <taxon>Cucujiformia</taxon>
        <taxon>Tenebrionidae</taxon>
        <taxon>Zophobas</taxon>
    </lineage>
</organism>
<keyword evidence="3" id="KW-1185">Reference proteome</keyword>
<comment type="caution">
    <text evidence="2">The sequence shown here is derived from an EMBL/GenBank/DDBJ whole genome shotgun (WGS) entry which is preliminary data.</text>
</comment>
<proteinExistence type="predicted"/>
<sequence length="143" mass="16719">MYQILPFVVAGEFALANLPVEIWAIILRCLDPCSLLTAARSIDLWERIIQGDLVLRKTLKKQLLLEQRRRREEMLNPGLLISIERRGSGGLFGSNVNKILHFQCPVRKPVDTQEKTKRRQYKDHVPLRKQMIQRTEQCKILRC</sequence>
<dbReference type="InterPro" id="IPR036047">
    <property type="entry name" value="F-box-like_dom_sf"/>
</dbReference>
<dbReference type="InterPro" id="IPR001810">
    <property type="entry name" value="F-box_dom"/>
</dbReference>